<dbReference type="Pfam" id="PF01494">
    <property type="entry name" value="FAD_binding_3"/>
    <property type="match status" value="1"/>
</dbReference>
<organism evidence="3 4">
    <name type="scientific">Herbaspirillum frisingense</name>
    <dbReference type="NCBI Taxonomy" id="92645"/>
    <lineage>
        <taxon>Bacteria</taxon>
        <taxon>Pseudomonadati</taxon>
        <taxon>Pseudomonadota</taxon>
        <taxon>Betaproteobacteria</taxon>
        <taxon>Burkholderiales</taxon>
        <taxon>Oxalobacteraceae</taxon>
        <taxon>Herbaspirillum</taxon>
    </lineage>
</organism>
<reference evidence="3 4" key="1">
    <citation type="submission" date="2023-07" db="EMBL/GenBank/DDBJ databases">
        <title>Sorghum-associated microbial communities from plants grown in Nebraska, USA.</title>
        <authorList>
            <person name="Schachtman D."/>
        </authorList>
    </citation>
    <scope>NUCLEOTIDE SEQUENCE [LARGE SCALE GENOMIC DNA]</scope>
    <source>
        <strain evidence="3 4">596</strain>
    </source>
</reference>
<dbReference type="SUPFAM" id="SSF51905">
    <property type="entry name" value="FAD/NAD(P)-binding domain"/>
    <property type="match status" value="1"/>
</dbReference>
<dbReference type="RefSeq" id="WP_310011604.1">
    <property type="nucleotide sequence ID" value="NZ_JAVDSJ010000005.1"/>
</dbReference>
<dbReference type="Gene3D" id="3.50.50.60">
    <property type="entry name" value="FAD/NAD(P)-binding domain"/>
    <property type="match status" value="1"/>
</dbReference>
<evidence type="ECO:0000313" key="3">
    <source>
        <dbReference type="EMBL" id="MDR6585688.1"/>
    </source>
</evidence>
<dbReference type="PANTHER" id="PTHR43476:SF3">
    <property type="entry name" value="FAD-BINDING MONOOXYGENASE"/>
    <property type="match status" value="1"/>
</dbReference>
<dbReference type="Gene3D" id="3.40.30.120">
    <property type="match status" value="1"/>
</dbReference>
<dbReference type="PRINTS" id="PR00420">
    <property type="entry name" value="RNGMNOXGNASE"/>
</dbReference>
<proteinExistence type="predicted"/>
<keyword evidence="4" id="KW-1185">Reference proteome</keyword>
<dbReference type="GO" id="GO:0008688">
    <property type="term" value="F:3-(3-hydroxyphenyl)propionate hydroxylase activity"/>
    <property type="evidence" value="ECO:0007669"/>
    <property type="project" value="UniProtKB-EC"/>
</dbReference>
<accession>A0ABU1PK29</accession>
<keyword evidence="1 3" id="KW-0560">Oxidoreductase</keyword>
<evidence type="ECO:0000259" key="2">
    <source>
        <dbReference type="Pfam" id="PF01494"/>
    </source>
</evidence>
<evidence type="ECO:0000256" key="1">
    <source>
        <dbReference type="ARBA" id="ARBA00023002"/>
    </source>
</evidence>
<name>A0ABU1PK29_9BURK</name>
<dbReference type="PANTHER" id="PTHR43476">
    <property type="entry name" value="3-(3-HYDROXY-PHENYL)PROPIONATE/3-HYDROXYCINNAMIC ACID HYDROXYLASE"/>
    <property type="match status" value="1"/>
</dbReference>
<dbReference type="InterPro" id="IPR002938">
    <property type="entry name" value="FAD-bd"/>
</dbReference>
<dbReference type="EC" id="1.14.13.127" evidence="3"/>
<sequence>MTDQQTHSVDILIVGAGPTGLTLANILGQAGIRTLIIDRKPSTVAEPRAVSIDDESLRTMQFIGLDQPVLKDVVLGYGVHYFTRPGGHCFGKVEPTRSEYGFPRRNAFRQPLFEATLREGAQRFAALDMRFGHELESFSQADGQVQALIRDDAGQPLKVSARYLVACDGGRSPVRTLLDIPMSGTTFKSRWIVLDTENDDDPFWQTRVYCDAGRPIVEVPGPHRTRRFEVMIHPHEDADAMLQDERIREFLRPFRGDKPTTIVRKVVYTFHARMAERWRIGNVFLAGDAAHLTPPYAGQGMNSGIRDAHNLGWKLAEVIAGRLPDTALDSYEAERRPHAWALIKLALNLGEVMAPRSRWHAAAISGFFRLVAHVPPLRDYFLQMKFKPKPRYHRGLLIGQGKAGAQALVGTMSPQPRLQAADGSIVRLDDVVGPRYALLAFGAQAAQWLAGLQAPLWEALGVRRIAILPRQAAAPTDIAGVLQCVDAEDQALAFFKSLGQSIVLVRPDRYVAGSFTVAQEAGFAQACMDSFGLRPAPAAIPARADGIADTSALARPTA</sequence>
<dbReference type="InterPro" id="IPR050631">
    <property type="entry name" value="PheA/TfdB_FAD_monoxygenase"/>
</dbReference>
<dbReference type="EMBL" id="JAVDSJ010000005">
    <property type="protein sequence ID" value="MDR6585688.1"/>
    <property type="molecule type" value="Genomic_DNA"/>
</dbReference>
<dbReference type="Proteomes" id="UP001260715">
    <property type="component" value="Unassembled WGS sequence"/>
</dbReference>
<comment type="caution">
    <text evidence="3">The sequence shown here is derived from an EMBL/GenBank/DDBJ whole genome shotgun (WGS) entry which is preliminary data.</text>
</comment>
<protein>
    <submittedName>
        <fullName evidence="3">3-(3-hydroxy-phenyl)propionate hydroxylase</fullName>
        <ecNumber evidence="3">1.14.13.127</ecNumber>
    </submittedName>
</protein>
<evidence type="ECO:0000313" key="4">
    <source>
        <dbReference type="Proteomes" id="UP001260715"/>
    </source>
</evidence>
<dbReference type="NCBIfam" id="NF004829">
    <property type="entry name" value="PRK06183.1-3"/>
    <property type="match status" value="1"/>
</dbReference>
<gene>
    <name evidence="3" type="ORF">J2W50_003906</name>
</gene>
<dbReference type="NCBIfam" id="NF004831">
    <property type="entry name" value="PRK06183.1-5"/>
    <property type="match status" value="1"/>
</dbReference>
<dbReference type="InterPro" id="IPR036188">
    <property type="entry name" value="FAD/NAD-bd_sf"/>
</dbReference>
<feature type="domain" description="FAD-binding" evidence="2">
    <location>
        <begin position="9"/>
        <end position="344"/>
    </location>
</feature>
<dbReference type="Gene3D" id="3.30.70.2450">
    <property type="match status" value="1"/>
</dbReference>